<dbReference type="EMBL" id="CALNXK010000452">
    <property type="protein sequence ID" value="CAH3185945.1"/>
    <property type="molecule type" value="Genomic_DNA"/>
</dbReference>
<evidence type="ECO:0000313" key="2">
    <source>
        <dbReference type="Proteomes" id="UP001159405"/>
    </source>
</evidence>
<feature type="non-terminal residue" evidence="1">
    <location>
        <position position="406"/>
    </location>
</feature>
<proteinExistence type="predicted"/>
<reference evidence="1 2" key="1">
    <citation type="submission" date="2022-05" db="EMBL/GenBank/DDBJ databases">
        <authorList>
            <consortium name="Genoscope - CEA"/>
            <person name="William W."/>
        </authorList>
    </citation>
    <scope>NUCLEOTIDE SEQUENCE [LARGE SCALE GENOMIC DNA]</scope>
</reference>
<keyword evidence="2" id="KW-1185">Reference proteome</keyword>
<sequence length="406" mass="46582">MKSDEVTIIAARNDDLICKYGSIIAERHGQDNLHLVSQGIRHLSRLLIQLRTNNSMGIHLKDFLKPEYFDHIVASVKTLCNFEESSAKSVGIPSLALKLGHAINKCITIQRGKALREKDQVLLQDMDNLEKLMGSEWSDTISYHSLGTLYKKIFNKPDLLPVTEDLEVLRKHLLQKIVTCTETLKAAPTIQNWSELAETTICRVITFNKRRGGEVSKMLLSSFVERPDWKKTATKGIEDCLEPIEKELCKRETLLKLCNYVICYICVLDMVDIESKRGHKVSVLLTPDIKGAMDILVKKRQEANINTNNKFFFARPSEDSLNHIRHWDCLRKQCTALKLKEPDLITSTHLRKYVATVSQVLDLQEKELDWLARHMGHDIRVHREYHRLHESTLELAKVSKIIALVD</sequence>
<name>A0ABN8S3Y0_9CNID</name>
<comment type="caution">
    <text evidence="1">The sequence shown here is derived from an EMBL/GenBank/DDBJ whole genome shotgun (WGS) entry which is preliminary data.</text>
</comment>
<gene>
    <name evidence="1" type="ORF">PLOB_00033789</name>
</gene>
<dbReference type="PANTHER" id="PTHR33480">
    <property type="entry name" value="SET DOMAIN-CONTAINING PROTEIN-RELATED"/>
    <property type="match status" value="1"/>
</dbReference>
<dbReference type="Proteomes" id="UP001159405">
    <property type="component" value="Unassembled WGS sequence"/>
</dbReference>
<accession>A0ABN8S3Y0</accession>
<dbReference type="PANTHER" id="PTHR33480:SF1">
    <property type="entry name" value="TYR RECOMBINASE DOMAIN-CONTAINING PROTEIN"/>
    <property type="match status" value="1"/>
</dbReference>
<evidence type="ECO:0000313" key="1">
    <source>
        <dbReference type="EMBL" id="CAH3185945.1"/>
    </source>
</evidence>
<organism evidence="1 2">
    <name type="scientific">Porites lobata</name>
    <dbReference type="NCBI Taxonomy" id="104759"/>
    <lineage>
        <taxon>Eukaryota</taxon>
        <taxon>Metazoa</taxon>
        <taxon>Cnidaria</taxon>
        <taxon>Anthozoa</taxon>
        <taxon>Hexacorallia</taxon>
        <taxon>Scleractinia</taxon>
        <taxon>Fungiina</taxon>
        <taxon>Poritidae</taxon>
        <taxon>Porites</taxon>
    </lineage>
</organism>
<protein>
    <submittedName>
        <fullName evidence="1">Uncharacterized protein</fullName>
    </submittedName>
</protein>